<dbReference type="GO" id="GO:0016055">
    <property type="term" value="P:Wnt signaling pathway"/>
    <property type="evidence" value="ECO:0007669"/>
    <property type="project" value="UniProtKB-KW"/>
</dbReference>
<dbReference type="Gene3D" id="1.10.167.10">
    <property type="entry name" value="Regulator of G-protein Signalling 4, domain 2"/>
    <property type="match status" value="1"/>
</dbReference>
<reference evidence="8" key="1">
    <citation type="submission" date="2019-03" db="EMBL/GenBank/DDBJ databases">
        <title>Improved annotation for the trematode Fasciola hepatica.</title>
        <authorList>
            <person name="Choi Y.-J."/>
            <person name="Martin J."/>
            <person name="Mitreva M."/>
        </authorList>
    </citation>
    <scope>NUCLEOTIDE SEQUENCE [LARGE SCALE GENOMIC DNA]</scope>
</reference>
<feature type="region of interest" description="Disordered" evidence="5">
    <location>
        <begin position="248"/>
        <end position="267"/>
    </location>
</feature>
<dbReference type="InterPro" id="IPR029071">
    <property type="entry name" value="Ubiquitin-like_domsf"/>
</dbReference>
<dbReference type="GO" id="GO:0008013">
    <property type="term" value="F:beta-catenin binding"/>
    <property type="evidence" value="ECO:0007669"/>
    <property type="project" value="TreeGrafter"/>
</dbReference>
<dbReference type="GO" id="GO:0005886">
    <property type="term" value="C:plasma membrane"/>
    <property type="evidence" value="ECO:0007669"/>
    <property type="project" value="TreeGrafter"/>
</dbReference>
<feature type="compositionally biased region" description="Basic and acidic residues" evidence="5">
    <location>
        <begin position="230"/>
        <end position="239"/>
    </location>
</feature>
<dbReference type="PANTHER" id="PTHR46102:SF2">
    <property type="entry name" value="AXIN"/>
    <property type="match status" value="1"/>
</dbReference>
<protein>
    <submittedName>
        <fullName evidence="8">Axis inhibition protein axin</fullName>
    </submittedName>
</protein>
<feature type="compositionally biased region" description="Basic and acidic residues" evidence="5">
    <location>
        <begin position="922"/>
        <end position="937"/>
    </location>
</feature>
<dbReference type="Gene3D" id="2.40.240.130">
    <property type="match status" value="1"/>
</dbReference>
<feature type="region of interest" description="Disordered" evidence="5">
    <location>
        <begin position="744"/>
        <end position="848"/>
    </location>
</feature>
<feature type="compositionally biased region" description="Basic and acidic residues" evidence="5">
    <location>
        <begin position="250"/>
        <end position="263"/>
    </location>
</feature>
<feature type="compositionally biased region" description="Polar residues" evidence="5">
    <location>
        <begin position="778"/>
        <end position="800"/>
    </location>
</feature>
<gene>
    <name evidence="8" type="ORF">D915_003208</name>
</gene>
<keyword evidence="3 4" id="KW-0879">Wnt signaling pathway</keyword>
<dbReference type="SUPFAM" id="SSF48097">
    <property type="entry name" value="Regulator of G-protein signaling, RGS"/>
    <property type="match status" value="1"/>
</dbReference>
<dbReference type="Pfam" id="PF00615">
    <property type="entry name" value="RGS"/>
    <property type="match status" value="1"/>
</dbReference>
<feature type="compositionally biased region" description="Polar residues" evidence="5">
    <location>
        <begin position="1000"/>
        <end position="1018"/>
    </location>
</feature>
<name>A0A4E0S2C1_FASHE</name>
<evidence type="ECO:0000259" key="7">
    <source>
        <dbReference type="PROSITE" id="PS50841"/>
    </source>
</evidence>
<dbReference type="GO" id="GO:0090090">
    <property type="term" value="P:negative regulation of canonical Wnt signaling pathway"/>
    <property type="evidence" value="ECO:0007669"/>
    <property type="project" value="InterPro"/>
</dbReference>
<feature type="compositionally biased region" description="Polar residues" evidence="5">
    <location>
        <begin position="404"/>
        <end position="419"/>
    </location>
</feature>
<feature type="compositionally biased region" description="Polar residues" evidence="5">
    <location>
        <begin position="960"/>
        <end position="973"/>
    </location>
</feature>
<dbReference type="EMBL" id="JXXN02000982">
    <property type="protein sequence ID" value="THD25810.1"/>
    <property type="molecule type" value="Genomic_DNA"/>
</dbReference>
<dbReference type="GO" id="GO:0019901">
    <property type="term" value="F:protein kinase binding"/>
    <property type="evidence" value="ECO:0007669"/>
    <property type="project" value="TreeGrafter"/>
</dbReference>
<feature type="compositionally biased region" description="Polar residues" evidence="5">
    <location>
        <begin position="809"/>
        <end position="822"/>
    </location>
</feature>
<feature type="domain" description="DIX" evidence="7">
    <location>
        <begin position="1045"/>
        <end position="1147"/>
    </location>
</feature>
<comment type="caution">
    <text evidence="8">The sequence shown here is derived from an EMBL/GenBank/DDBJ whole genome shotgun (WGS) entry which is preliminary data.</text>
</comment>
<evidence type="ECO:0000256" key="5">
    <source>
        <dbReference type="SAM" id="MobiDB-lite"/>
    </source>
</evidence>
<dbReference type="Pfam" id="PF00778">
    <property type="entry name" value="DIX"/>
    <property type="match status" value="1"/>
</dbReference>
<dbReference type="InterPro" id="IPR001158">
    <property type="entry name" value="DIX"/>
</dbReference>
<feature type="compositionally biased region" description="Polar residues" evidence="5">
    <location>
        <begin position="836"/>
        <end position="848"/>
    </location>
</feature>
<evidence type="ECO:0000256" key="4">
    <source>
        <dbReference type="PROSITE-ProRule" id="PRU00069"/>
    </source>
</evidence>
<dbReference type="AlphaFoldDB" id="A0A4E0S2C1"/>
<dbReference type="GO" id="GO:0060090">
    <property type="term" value="F:molecular adaptor activity"/>
    <property type="evidence" value="ECO:0007669"/>
    <property type="project" value="TreeGrafter"/>
</dbReference>
<dbReference type="GO" id="GO:0048468">
    <property type="term" value="P:cell development"/>
    <property type="evidence" value="ECO:0007669"/>
    <property type="project" value="TreeGrafter"/>
</dbReference>
<dbReference type="PROSITE" id="PS50841">
    <property type="entry name" value="DIX"/>
    <property type="match status" value="1"/>
</dbReference>
<evidence type="ECO:0000313" key="8">
    <source>
        <dbReference type="EMBL" id="THD25810.1"/>
    </source>
</evidence>
<evidence type="ECO:0000313" key="9">
    <source>
        <dbReference type="Proteomes" id="UP000230066"/>
    </source>
</evidence>
<dbReference type="PANTHER" id="PTHR46102">
    <property type="entry name" value="AXIN"/>
    <property type="match status" value="1"/>
</dbReference>
<dbReference type="SUPFAM" id="SSF54236">
    <property type="entry name" value="Ubiquitin-like"/>
    <property type="match status" value="1"/>
</dbReference>
<feature type="region of interest" description="Disordered" evidence="5">
    <location>
        <begin position="404"/>
        <end position="429"/>
    </location>
</feature>
<dbReference type="SMART" id="SM00315">
    <property type="entry name" value="RGS"/>
    <property type="match status" value="1"/>
</dbReference>
<dbReference type="GO" id="GO:0032436">
    <property type="term" value="P:positive regulation of proteasomal ubiquitin-dependent protein catabolic process"/>
    <property type="evidence" value="ECO:0007669"/>
    <property type="project" value="TreeGrafter"/>
</dbReference>
<dbReference type="Proteomes" id="UP000230066">
    <property type="component" value="Unassembled WGS sequence"/>
</dbReference>
<feature type="compositionally biased region" description="Basic residues" evidence="5">
    <location>
        <begin position="979"/>
        <end position="999"/>
    </location>
</feature>
<dbReference type="GO" id="GO:0031625">
    <property type="term" value="F:ubiquitin protein ligase binding"/>
    <property type="evidence" value="ECO:0007669"/>
    <property type="project" value="TreeGrafter"/>
</dbReference>
<organism evidence="8 9">
    <name type="scientific">Fasciola hepatica</name>
    <name type="common">Liver fluke</name>
    <dbReference type="NCBI Taxonomy" id="6192"/>
    <lineage>
        <taxon>Eukaryota</taxon>
        <taxon>Metazoa</taxon>
        <taxon>Spiralia</taxon>
        <taxon>Lophotrochozoa</taxon>
        <taxon>Platyhelminthes</taxon>
        <taxon>Trematoda</taxon>
        <taxon>Digenea</taxon>
        <taxon>Plagiorchiida</taxon>
        <taxon>Echinostomata</taxon>
        <taxon>Echinostomatoidea</taxon>
        <taxon>Fasciolidae</taxon>
        <taxon>Fasciola</taxon>
    </lineage>
</organism>
<accession>A0A4E0S2C1</accession>
<feature type="compositionally biased region" description="Polar residues" evidence="5">
    <location>
        <begin position="749"/>
        <end position="759"/>
    </location>
</feature>
<feature type="compositionally biased region" description="Polar residues" evidence="5">
    <location>
        <begin position="564"/>
        <end position="576"/>
    </location>
</feature>
<feature type="region of interest" description="Disordered" evidence="5">
    <location>
        <begin position="960"/>
        <end position="1019"/>
    </location>
</feature>
<proteinExistence type="predicted"/>
<feature type="domain" description="RGS" evidence="6">
    <location>
        <begin position="45"/>
        <end position="170"/>
    </location>
</feature>
<dbReference type="InterPro" id="IPR036305">
    <property type="entry name" value="RGS_sf"/>
</dbReference>
<feature type="region of interest" description="Disordered" evidence="5">
    <location>
        <begin position="308"/>
        <end position="333"/>
    </location>
</feature>
<dbReference type="InterPro" id="IPR016137">
    <property type="entry name" value="RGS"/>
</dbReference>
<dbReference type="InterPro" id="IPR043581">
    <property type="entry name" value="Axin-like"/>
</dbReference>
<dbReference type="InterPro" id="IPR014936">
    <property type="entry name" value="Axin_b-cat-bd"/>
</dbReference>
<evidence type="ECO:0000259" key="6">
    <source>
        <dbReference type="PROSITE" id="PS50132"/>
    </source>
</evidence>
<sequence>MSATLGASTATDLSGFDSTLTDKCGALDPPCTEITSSHTTGILGILGDSEGVKLFNKFLCMRSAGHLLDFWFACKGFRTNVDPNNPDRLFQVAKVIYRTYVKSGADYAVPLPSSLKHEIMERMSSFHKGYKNSNNFQLPSSPGIDRTLFDSAQDNVGSILESSFYPDFLEYLRSSPIHANSNVNRLMTVSVGTGVRETPLQHSIQAGSPVPKTRGRKKSLRNPSEESAEESIKPMDRSRHSVFNASTADIKNDRPGDSTESVHPKPIVSRPNAPVLCVPNSDTDYWLPSCPMRSMRPSLTADTDKGVCAISRTPGTKDTLERARPSAEPVKPRQNLAETDPAAFVLLLTSRLEKVKESRGKMEKLLSWVNQVDEKNTVDANYSISGNDPVNDLPYIPRSEAQTVNPSATGGSTQLNSHCNAGRSRTPPVHLLNSSMTKSRNSEWTARVLDPLLVLPVDDDDAQGILDEHCSRIWADEHEGIPTSETNGEFGKLLSSINYSAQESHEPWADPTLRRSRGIFCDSSVDRLSTRRRTALSAALTSSLHAEPDASYPLERGPHRRSSVRASNRSDARSTASWDSGVVTHCPYAVESSYPNNSVLHGESETRSIVAAASLQALSSSTTELAMVNSEVTSKLVEHMTRHCRRNVDSQLVVQPTGNNPFSQKLSPYQNYDLLCSPPPMYRSTNQYHHPYAHQTVDPLTGNPVLVGVTDNRQSMENAGHCMSCIQNTWRPCTHHQIKQPHSLVPGWSLTQPENTSNKLGDGASHGSIHGPSFPAASDTSSTFDSGISSTYDQLPSALSQGAADRGSRSQSLRNWRTSFPDTPSGPHLAARPTLRTPSAPRSQYNNASRYLCPPGASAHAYGQSNAAEVGCTRSRNYIHQSLDDTSSQSRNLMNFSCSYPCTVMDSCNCKRNLAYDHTHNSELKGKDATEDPKQDPTGHPAGSGQLLRHWLYLQTSRSVCSNDGPGSSQIRSQGRRQYGGHHHYQNPRRSSTHRRHSSKQTCRDSNSSVCKDQSTRPTVPLVPCSRTTCPLDSIDPVLPGTHNGAGLIVGYYLCDDPVPYRTVWTGTQSSSAETTECQSGSTAPTAGSLTLGQFKHLIAKKGSYRYFFKKPSDEFGTGVVHEELTHDDAVIPLWDGKVVARIERAE</sequence>
<dbReference type="GO" id="GO:0030877">
    <property type="term" value="C:beta-catenin destruction complex"/>
    <property type="evidence" value="ECO:0007669"/>
    <property type="project" value="TreeGrafter"/>
</dbReference>
<feature type="region of interest" description="Disordered" evidence="5">
    <location>
        <begin position="548"/>
        <end position="576"/>
    </location>
</feature>
<dbReference type="SMART" id="SM00021">
    <property type="entry name" value="DAX"/>
    <property type="match status" value="1"/>
</dbReference>
<feature type="region of interest" description="Disordered" evidence="5">
    <location>
        <begin position="922"/>
        <end position="945"/>
    </location>
</feature>
<dbReference type="GO" id="GO:0005634">
    <property type="term" value="C:nucleus"/>
    <property type="evidence" value="ECO:0007669"/>
    <property type="project" value="TreeGrafter"/>
</dbReference>
<evidence type="ECO:0000256" key="3">
    <source>
        <dbReference type="ARBA" id="ARBA00022687"/>
    </source>
</evidence>
<dbReference type="InterPro" id="IPR044926">
    <property type="entry name" value="RGS_subdomain_2"/>
</dbReference>
<dbReference type="GO" id="GO:0005737">
    <property type="term" value="C:cytoplasm"/>
    <property type="evidence" value="ECO:0007669"/>
    <property type="project" value="UniProtKB-SubCell"/>
</dbReference>
<feature type="region of interest" description="Disordered" evidence="5">
    <location>
        <begin position="197"/>
        <end position="240"/>
    </location>
</feature>
<keyword evidence="2" id="KW-0963">Cytoplasm</keyword>
<dbReference type="Pfam" id="PF08833">
    <property type="entry name" value="Axin_b-cat_bind"/>
    <property type="match status" value="1"/>
</dbReference>
<keyword evidence="9" id="KW-1185">Reference proteome</keyword>
<dbReference type="PROSITE" id="PS50132">
    <property type="entry name" value="RGS"/>
    <property type="match status" value="1"/>
</dbReference>
<comment type="subcellular location">
    <subcellularLocation>
        <location evidence="1">Cytoplasm</location>
    </subcellularLocation>
</comment>
<evidence type="ECO:0000256" key="1">
    <source>
        <dbReference type="ARBA" id="ARBA00004496"/>
    </source>
</evidence>
<dbReference type="InterPro" id="IPR038207">
    <property type="entry name" value="DIX_dom_sf"/>
</dbReference>
<evidence type="ECO:0000256" key="2">
    <source>
        <dbReference type="ARBA" id="ARBA00022490"/>
    </source>
</evidence>